<proteinExistence type="predicted"/>
<dbReference type="OrthoDB" id="7428772at2"/>
<dbReference type="InterPro" id="IPR010982">
    <property type="entry name" value="Lambda_DNA-bd_dom_sf"/>
</dbReference>
<accession>W5TBL2</accession>
<dbReference type="eggNOG" id="COG1813">
    <property type="taxonomic scope" value="Bacteria"/>
</dbReference>
<name>W5TBL2_9NOCA</name>
<keyword evidence="2" id="KW-0238">DNA-binding</keyword>
<dbReference type="RefSeq" id="WP_025348110.1">
    <property type="nucleotide sequence ID" value="NZ_CP006850.1"/>
</dbReference>
<dbReference type="Proteomes" id="UP000019150">
    <property type="component" value="Chromosome"/>
</dbReference>
<dbReference type="STRING" id="1415166.NONO_c18070"/>
<dbReference type="HOGENOM" id="CLU_1352988_0_0_11"/>
<dbReference type="EMBL" id="CP006850">
    <property type="protein sequence ID" value="AHH16607.1"/>
    <property type="molecule type" value="Genomic_DNA"/>
</dbReference>
<dbReference type="CDD" id="cd00093">
    <property type="entry name" value="HTH_XRE"/>
    <property type="match status" value="1"/>
</dbReference>
<evidence type="ECO:0000313" key="3">
    <source>
        <dbReference type="Proteomes" id="UP000019150"/>
    </source>
</evidence>
<organism evidence="2 3">
    <name type="scientific">Nocardia nova SH22a</name>
    <dbReference type="NCBI Taxonomy" id="1415166"/>
    <lineage>
        <taxon>Bacteria</taxon>
        <taxon>Bacillati</taxon>
        <taxon>Actinomycetota</taxon>
        <taxon>Actinomycetes</taxon>
        <taxon>Mycobacteriales</taxon>
        <taxon>Nocardiaceae</taxon>
        <taxon>Nocardia</taxon>
    </lineage>
</organism>
<dbReference type="PROSITE" id="PS50943">
    <property type="entry name" value="HTH_CROC1"/>
    <property type="match status" value="1"/>
</dbReference>
<keyword evidence="3" id="KW-1185">Reference proteome</keyword>
<feature type="domain" description="HTH cro/C1-type" evidence="1">
    <location>
        <begin position="11"/>
        <end position="67"/>
    </location>
</feature>
<evidence type="ECO:0000259" key="1">
    <source>
        <dbReference type="PROSITE" id="PS50943"/>
    </source>
</evidence>
<dbReference type="SUPFAM" id="SSF47413">
    <property type="entry name" value="lambda repressor-like DNA-binding domains"/>
    <property type="match status" value="1"/>
</dbReference>
<dbReference type="InterPro" id="IPR001387">
    <property type="entry name" value="Cro/C1-type_HTH"/>
</dbReference>
<evidence type="ECO:0000313" key="2">
    <source>
        <dbReference type="EMBL" id="AHH16607.1"/>
    </source>
</evidence>
<dbReference type="AlphaFoldDB" id="W5TBL2"/>
<gene>
    <name evidence="2" type="ORF">NONO_c18070</name>
</gene>
<sequence>MSTSTSTRDVINHYLRLRGMSVPDLARRSKINERHVWRYVDEEKPVTPSLPFAVRLAGALEISIATLAGLGMPDVDLTALEWSAWVTEMDGVQRIEVERITILQEGTFLQVFGEADPDHVDTGSYSWSGEGRLLQDRNIAVWYKASTPGIASNGMFHLTLHPHGTYAQGRWMGTSHDGMNEFGFGTVARTRELAVAGLHAIKDTIGTLRDWPDLPYLEVPDTNRS</sequence>
<protein>
    <submittedName>
        <fullName evidence="2">Putative DNA-binding protein</fullName>
    </submittedName>
</protein>
<dbReference type="Gene3D" id="1.10.260.40">
    <property type="entry name" value="lambda repressor-like DNA-binding domains"/>
    <property type="match status" value="1"/>
</dbReference>
<dbReference type="PATRIC" id="fig|1415166.3.peg.1830"/>
<reference evidence="2 3" key="1">
    <citation type="journal article" date="2014" name="Appl. Environ. Microbiol.">
        <title>Insights into the Microbial Degradation of Rubber and Gutta-Percha by Analysis of the Complete Genome of Nocardia nova SH22a.</title>
        <authorList>
            <person name="Luo Q."/>
            <person name="Hiessl S."/>
            <person name="Poehlein A."/>
            <person name="Daniel R."/>
            <person name="Steinbuchel A."/>
        </authorList>
    </citation>
    <scope>NUCLEOTIDE SEQUENCE [LARGE SCALE GENOMIC DNA]</scope>
    <source>
        <strain evidence="2">SH22a</strain>
    </source>
</reference>
<dbReference type="KEGG" id="nno:NONO_c18070"/>
<dbReference type="GO" id="GO:0003677">
    <property type="term" value="F:DNA binding"/>
    <property type="evidence" value="ECO:0007669"/>
    <property type="project" value="UniProtKB-KW"/>
</dbReference>